<gene>
    <name evidence="1" type="ORF">GCM10010430_07460</name>
</gene>
<sequence>MSEPLLFLDVDGVLNPVCPYPDAGFDTHDLLGYTVLLSRTHGEWLRELAGSYQLCWATTWEEQANIHISPLLGLPRLPVVRFSDYVPQPDDPRVPLMDIFRAFKWAPLLRFADGRPFAWVDDLIPRRLVRNSLLRRDRLLLPVDPGQGLQRHHVDRLLRRPPAARRYR</sequence>
<accession>A0ABN3DFL4</accession>
<reference evidence="1 2" key="1">
    <citation type="journal article" date="2019" name="Int. J. Syst. Evol. Microbiol.">
        <title>The Global Catalogue of Microorganisms (GCM) 10K type strain sequencing project: providing services to taxonomists for standard genome sequencing and annotation.</title>
        <authorList>
            <consortium name="The Broad Institute Genomics Platform"/>
            <consortium name="The Broad Institute Genome Sequencing Center for Infectious Disease"/>
            <person name="Wu L."/>
            <person name="Ma J."/>
        </authorList>
    </citation>
    <scope>NUCLEOTIDE SEQUENCE [LARGE SCALE GENOMIC DNA]</scope>
    <source>
        <strain evidence="1 2">JCM 7356</strain>
    </source>
</reference>
<comment type="caution">
    <text evidence="1">The sequence shown here is derived from an EMBL/GenBank/DDBJ whole genome shotgun (WGS) entry which is preliminary data.</text>
</comment>
<proteinExistence type="predicted"/>
<evidence type="ECO:0008006" key="3">
    <source>
        <dbReference type="Google" id="ProtNLM"/>
    </source>
</evidence>
<protein>
    <recommendedName>
        <fullName evidence="3">Secreted protein</fullName>
    </recommendedName>
</protein>
<name>A0ABN3DFL4_9ACTN</name>
<evidence type="ECO:0000313" key="2">
    <source>
        <dbReference type="Proteomes" id="UP001500305"/>
    </source>
</evidence>
<dbReference type="RefSeq" id="WP_344634724.1">
    <property type="nucleotide sequence ID" value="NZ_BAAATR010000002.1"/>
</dbReference>
<organism evidence="1 2">
    <name type="scientific">Kitasatospora cystarginea</name>
    <dbReference type="NCBI Taxonomy" id="58350"/>
    <lineage>
        <taxon>Bacteria</taxon>
        <taxon>Bacillati</taxon>
        <taxon>Actinomycetota</taxon>
        <taxon>Actinomycetes</taxon>
        <taxon>Kitasatosporales</taxon>
        <taxon>Streptomycetaceae</taxon>
        <taxon>Kitasatospora</taxon>
    </lineage>
</organism>
<dbReference type="Proteomes" id="UP001500305">
    <property type="component" value="Unassembled WGS sequence"/>
</dbReference>
<dbReference type="Pfam" id="PF18143">
    <property type="entry name" value="HAD_SAK_2"/>
    <property type="match status" value="1"/>
</dbReference>
<evidence type="ECO:0000313" key="1">
    <source>
        <dbReference type="EMBL" id="GAA2229944.1"/>
    </source>
</evidence>
<dbReference type="EMBL" id="BAAATR010000002">
    <property type="protein sequence ID" value="GAA2229944.1"/>
    <property type="molecule type" value="Genomic_DNA"/>
</dbReference>
<keyword evidence="2" id="KW-1185">Reference proteome</keyword>